<gene>
    <name evidence="1" type="ORF">BO78DRAFT_420603</name>
</gene>
<keyword evidence="2" id="KW-1185">Reference proteome</keyword>
<evidence type="ECO:0000313" key="1">
    <source>
        <dbReference type="EMBL" id="PYI04390.1"/>
    </source>
</evidence>
<dbReference type="AlphaFoldDB" id="A0A319E4T0"/>
<reference evidence="1 2" key="1">
    <citation type="submission" date="2018-02" db="EMBL/GenBank/DDBJ databases">
        <title>The genomes of Aspergillus section Nigri reveals drivers in fungal speciation.</title>
        <authorList>
            <consortium name="DOE Joint Genome Institute"/>
            <person name="Vesth T.C."/>
            <person name="Nybo J."/>
            <person name="Theobald S."/>
            <person name="Brandl J."/>
            <person name="Frisvad J.C."/>
            <person name="Nielsen K.F."/>
            <person name="Lyhne E.K."/>
            <person name="Kogle M.E."/>
            <person name="Kuo A."/>
            <person name="Riley R."/>
            <person name="Clum A."/>
            <person name="Nolan M."/>
            <person name="Lipzen A."/>
            <person name="Salamov A."/>
            <person name="Henrissat B."/>
            <person name="Wiebenga A."/>
            <person name="De vries R.P."/>
            <person name="Grigoriev I.V."/>
            <person name="Mortensen U.H."/>
            <person name="Andersen M.R."/>
            <person name="Baker S.E."/>
        </authorList>
    </citation>
    <scope>NUCLEOTIDE SEQUENCE [LARGE SCALE GENOMIC DNA]</scope>
    <source>
        <strain evidence="1 2">CBS 121057</strain>
    </source>
</reference>
<accession>A0A319E4T0</accession>
<dbReference type="Proteomes" id="UP000248423">
    <property type="component" value="Unassembled WGS sequence"/>
</dbReference>
<dbReference type="EMBL" id="KZ826369">
    <property type="protein sequence ID" value="PYI04390.1"/>
    <property type="molecule type" value="Genomic_DNA"/>
</dbReference>
<sequence>MFDVLWLQVDENQPDIFPLLRDLRLAIYEQLAAPRLRWGREVSIASELGTCRVGILIEWKTSHSEYVLFRLDQLVDEAVIRGSGAIQRQTPSITRYHASLPMDYPCHMELLSICIPNDERHKRILHHAYHQFEL</sequence>
<evidence type="ECO:0000313" key="2">
    <source>
        <dbReference type="Proteomes" id="UP000248423"/>
    </source>
</evidence>
<protein>
    <submittedName>
        <fullName evidence="1">Uncharacterized protein</fullName>
    </submittedName>
</protein>
<dbReference type="VEuPathDB" id="FungiDB:BO78DRAFT_420603"/>
<name>A0A319E4T0_ASPSB</name>
<organism evidence="1 2">
    <name type="scientific">Aspergillus sclerotiicarbonarius (strain CBS 121057 / IBT 28362)</name>
    <dbReference type="NCBI Taxonomy" id="1448318"/>
    <lineage>
        <taxon>Eukaryota</taxon>
        <taxon>Fungi</taxon>
        <taxon>Dikarya</taxon>
        <taxon>Ascomycota</taxon>
        <taxon>Pezizomycotina</taxon>
        <taxon>Eurotiomycetes</taxon>
        <taxon>Eurotiomycetidae</taxon>
        <taxon>Eurotiales</taxon>
        <taxon>Aspergillaceae</taxon>
        <taxon>Aspergillus</taxon>
        <taxon>Aspergillus subgen. Circumdati</taxon>
    </lineage>
</organism>
<proteinExistence type="predicted"/>
<dbReference type="OrthoDB" id="5153884at2759"/>